<dbReference type="PANTHER" id="PTHR24221">
    <property type="entry name" value="ATP-BINDING CASSETTE SUB-FAMILY B"/>
    <property type="match status" value="1"/>
</dbReference>
<sequence length="507" mass="55624">MTLWELIRNEAGGETHGLVAAAVIAGAANALAIALLNAAAASSDSSEKMRSLFLILLCVVLYVFCSRRTYHRTTTLIEQALKQIKLRVVGKIERADLQGLEQLGTSEIYDRITENVSVISDSARLIANVLQSMCVLACAAVYILLLSPPAFALLVLLTTVGILRYFARDAEVGEHLAEGAKKRITFFDQMTDMLKGVKELRLSGKRSRDVREDISGTVEEVRAATVGANKLFNDNLVFVQCVLFALLITMVFVLPEHVPLDSTKVTTLVGAVLFFWSPLGGAVGGMPAYKRSGIALSNIEVLEKKLDRAMRDAVPPEQAKDPWGGTFSTIQMDDVTFAYAAAAGDHGFQIGPMSVSIARGETIFVVGGNGSGKSTFMKVLMGLYPATGGELRMDGEKVRAESVAAYREMFSVIFEDFHLFSRLYGVLDADEQLVQRLLQQMRIDDKTSYVDTHFTTRNLSTGQRKRLLSRRVRAGCPVPTSARTHERTSTRRAEFLGRPMMSSQPPR</sequence>
<dbReference type="Pfam" id="PF00005">
    <property type="entry name" value="ABC_tran"/>
    <property type="match status" value="1"/>
</dbReference>
<evidence type="ECO:0000313" key="10">
    <source>
        <dbReference type="EMBL" id="EYF04552.1"/>
    </source>
</evidence>
<dbReference type="InterPro" id="IPR003439">
    <property type="entry name" value="ABC_transporter-like_ATP-bd"/>
</dbReference>
<evidence type="ECO:0000256" key="8">
    <source>
        <dbReference type="SAM" id="Phobius"/>
    </source>
</evidence>
<dbReference type="Gene3D" id="1.20.1560.10">
    <property type="entry name" value="ABC transporter type 1, transmembrane domain"/>
    <property type="match status" value="1"/>
</dbReference>
<evidence type="ECO:0000256" key="2">
    <source>
        <dbReference type="ARBA" id="ARBA00022692"/>
    </source>
</evidence>
<protein>
    <recommendedName>
        <fullName evidence="9">ABC transmembrane type-1 domain-containing protein</fullName>
    </recommendedName>
</protein>
<dbReference type="SUPFAM" id="SSF52540">
    <property type="entry name" value="P-loop containing nucleoside triphosphate hydrolases"/>
    <property type="match status" value="1"/>
</dbReference>
<dbReference type="InterPro" id="IPR039421">
    <property type="entry name" value="Type_1_exporter"/>
</dbReference>
<dbReference type="PANTHER" id="PTHR24221:SF654">
    <property type="entry name" value="ATP-BINDING CASSETTE SUB-FAMILY B MEMBER 6"/>
    <property type="match status" value="1"/>
</dbReference>
<keyword evidence="3" id="KW-0547">Nucleotide-binding</keyword>
<dbReference type="eggNOG" id="COG4615">
    <property type="taxonomic scope" value="Bacteria"/>
</dbReference>
<evidence type="ECO:0000256" key="1">
    <source>
        <dbReference type="ARBA" id="ARBA00004651"/>
    </source>
</evidence>
<accession>A0A017T6E2</accession>
<dbReference type="AlphaFoldDB" id="A0A017T6E2"/>
<dbReference type="GO" id="GO:0005524">
    <property type="term" value="F:ATP binding"/>
    <property type="evidence" value="ECO:0007669"/>
    <property type="project" value="UniProtKB-KW"/>
</dbReference>
<evidence type="ECO:0000256" key="7">
    <source>
        <dbReference type="SAM" id="MobiDB-lite"/>
    </source>
</evidence>
<feature type="region of interest" description="Disordered" evidence="7">
    <location>
        <begin position="479"/>
        <end position="507"/>
    </location>
</feature>
<feature type="transmembrane region" description="Helical" evidence="8">
    <location>
        <begin position="267"/>
        <end position="289"/>
    </location>
</feature>
<feature type="domain" description="ABC transmembrane type-1" evidence="9">
    <location>
        <begin position="18"/>
        <end position="291"/>
    </location>
</feature>
<dbReference type="InterPro" id="IPR027417">
    <property type="entry name" value="P-loop_NTPase"/>
</dbReference>
<evidence type="ECO:0000256" key="3">
    <source>
        <dbReference type="ARBA" id="ARBA00022741"/>
    </source>
</evidence>
<keyword evidence="6 8" id="KW-0472">Membrane</keyword>
<dbReference type="Gene3D" id="3.40.50.300">
    <property type="entry name" value="P-loop containing nucleotide triphosphate hydrolases"/>
    <property type="match status" value="1"/>
</dbReference>
<dbReference type="STRING" id="1192034.CAP_4372"/>
<dbReference type="PROSITE" id="PS50929">
    <property type="entry name" value="ABC_TM1F"/>
    <property type="match status" value="1"/>
</dbReference>
<dbReference type="Proteomes" id="UP000019678">
    <property type="component" value="Unassembled WGS sequence"/>
</dbReference>
<organism evidence="10 11">
    <name type="scientific">Chondromyces apiculatus DSM 436</name>
    <dbReference type="NCBI Taxonomy" id="1192034"/>
    <lineage>
        <taxon>Bacteria</taxon>
        <taxon>Pseudomonadati</taxon>
        <taxon>Myxococcota</taxon>
        <taxon>Polyangia</taxon>
        <taxon>Polyangiales</taxon>
        <taxon>Polyangiaceae</taxon>
        <taxon>Chondromyces</taxon>
    </lineage>
</organism>
<dbReference type="GO" id="GO:0140359">
    <property type="term" value="F:ABC-type transporter activity"/>
    <property type="evidence" value="ECO:0007669"/>
    <property type="project" value="InterPro"/>
</dbReference>
<dbReference type="RefSeq" id="WP_044243972.1">
    <property type="nucleotide sequence ID" value="NZ_ASRX01000032.1"/>
</dbReference>
<feature type="transmembrane region" description="Helical" evidence="8">
    <location>
        <begin position="18"/>
        <end position="40"/>
    </location>
</feature>
<keyword evidence="11" id="KW-1185">Reference proteome</keyword>
<evidence type="ECO:0000259" key="9">
    <source>
        <dbReference type="PROSITE" id="PS50929"/>
    </source>
</evidence>
<comment type="subcellular location">
    <subcellularLocation>
        <location evidence="1">Cell membrane</location>
        <topology evidence="1">Multi-pass membrane protein</topology>
    </subcellularLocation>
</comment>
<feature type="compositionally biased region" description="Basic and acidic residues" evidence="7">
    <location>
        <begin position="483"/>
        <end position="495"/>
    </location>
</feature>
<feature type="transmembrane region" description="Helical" evidence="8">
    <location>
        <begin position="236"/>
        <end position="255"/>
    </location>
</feature>
<dbReference type="InterPro" id="IPR003593">
    <property type="entry name" value="AAA+_ATPase"/>
</dbReference>
<reference evidence="10 11" key="1">
    <citation type="submission" date="2013-05" db="EMBL/GenBank/DDBJ databases">
        <title>Genome assembly of Chondromyces apiculatus DSM 436.</title>
        <authorList>
            <person name="Sharma G."/>
            <person name="Khatri I."/>
            <person name="Kaur C."/>
            <person name="Mayilraj S."/>
            <person name="Subramanian S."/>
        </authorList>
    </citation>
    <scope>NUCLEOTIDE SEQUENCE [LARGE SCALE GENOMIC DNA]</scope>
    <source>
        <strain evidence="10 11">DSM 436</strain>
    </source>
</reference>
<gene>
    <name evidence="10" type="ORF">CAP_4372</name>
</gene>
<dbReference type="EMBL" id="ASRX01000032">
    <property type="protein sequence ID" value="EYF04552.1"/>
    <property type="molecule type" value="Genomic_DNA"/>
</dbReference>
<dbReference type="InterPro" id="IPR036640">
    <property type="entry name" value="ABC1_TM_sf"/>
</dbReference>
<keyword evidence="5 8" id="KW-1133">Transmembrane helix</keyword>
<dbReference type="SUPFAM" id="SSF90123">
    <property type="entry name" value="ABC transporter transmembrane region"/>
    <property type="match status" value="1"/>
</dbReference>
<dbReference type="SMART" id="SM00382">
    <property type="entry name" value="AAA"/>
    <property type="match status" value="1"/>
</dbReference>
<evidence type="ECO:0000313" key="11">
    <source>
        <dbReference type="Proteomes" id="UP000019678"/>
    </source>
</evidence>
<dbReference type="OrthoDB" id="9760776at2"/>
<keyword evidence="2 8" id="KW-0812">Transmembrane</keyword>
<evidence type="ECO:0000256" key="4">
    <source>
        <dbReference type="ARBA" id="ARBA00022840"/>
    </source>
</evidence>
<comment type="caution">
    <text evidence="10">The sequence shown here is derived from an EMBL/GenBank/DDBJ whole genome shotgun (WGS) entry which is preliminary data.</text>
</comment>
<feature type="transmembrane region" description="Helical" evidence="8">
    <location>
        <begin position="150"/>
        <end position="167"/>
    </location>
</feature>
<evidence type="ECO:0000256" key="6">
    <source>
        <dbReference type="ARBA" id="ARBA00023136"/>
    </source>
</evidence>
<dbReference type="InterPro" id="IPR011527">
    <property type="entry name" value="ABC1_TM_dom"/>
</dbReference>
<dbReference type="GO" id="GO:0005886">
    <property type="term" value="C:plasma membrane"/>
    <property type="evidence" value="ECO:0007669"/>
    <property type="project" value="UniProtKB-SubCell"/>
</dbReference>
<proteinExistence type="predicted"/>
<name>A0A017T6E2_9BACT</name>
<dbReference type="GO" id="GO:0034040">
    <property type="term" value="F:ATPase-coupled lipid transmembrane transporter activity"/>
    <property type="evidence" value="ECO:0007669"/>
    <property type="project" value="TreeGrafter"/>
</dbReference>
<evidence type="ECO:0000256" key="5">
    <source>
        <dbReference type="ARBA" id="ARBA00022989"/>
    </source>
</evidence>
<keyword evidence="4" id="KW-0067">ATP-binding</keyword>
<dbReference type="Pfam" id="PF00664">
    <property type="entry name" value="ABC_membrane"/>
    <property type="match status" value="1"/>
</dbReference>
<dbReference type="GO" id="GO:0016887">
    <property type="term" value="F:ATP hydrolysis activity"/>
    <property type="evidence" value="ECO:0007669"/>
    <property type="project" value="InterPro"/>
</dbReference>
<feature type="transmembrane region" description="Helical" evidence="8">
    <location>
        <begin position="52"/>
        <end position="70"/>
    </location>
</feature>